<name>A0A1G5CLH7_9FIRM</name>
<dbReference type="EMBL" id="FMUR01000006">
    <property type="protein sequence ID" value="SCY03262.1"/>
    <property type="molecule type" value="Genomic_DNA"/>
</dbReference>
<dbReference type="CDD" id="cd04465">
    <property type="entry name" value="S1_RPS1_repeat_ec2_hs2"/>
    <property type="match status" value="1"/>
</dbReference>
<dbReference type="PANTHER" id="PTHR10724">
    <property type="entry name" value="30S RIBOSOMAL PROTEIN S1"/>
    <property type="match status" value="1"/>
</dbReference>
<protein>
    <submittedName>
        <fullName evidence="5">Small subunit ribosomal protein S1</fullName>
    </submittedName>
</protein>
<proteinExistence type="inferred from homology"/>
<feature type="domain" description="S1 motif" evidence="4">
    <location>
        <begin position="110"/>
        <end position="178"/>
    </location>
</feature>
<dbReference type="InterPro" id="IPR050437">
    <property type="entry name" value="Ribos_protein_bS1-like"/>
</dbReference>
<dbReference type="GO" id="GO:0005737">
    <property type="term" value="C:cytoplasm"/>
    <property type="evidence" value="ECO:0007669"/>
    <property type="project" value="UniProtKB-ARBA"/>
</dbReference>
<dbReference type="GO" id="GO:0003735">
    <property type="term" value="F:structural constituent of ribosome"/>
    <property type="evidence" value="ECO:0007669"/>
    <property type="project" value="TreeGrafter"/>
</dbReference>
<dbReference type="PRINTS" id="PR00681">
    <property type="entry name" value="RIBOSOMALS1"/>
</dbReference>
<dbReference type="InterPro" id="IPR012340">
    <property type="entry name" value="NA-bd_OB-fold"/>
</dbReference>
<comment type="similarity">
    <text evidence="1">Belongs to the bacterial ribosomal protein bS1 family.</text>
</comment>
<evidence type="ECO:0000256" key="1">
    <source>
        <dbReference type="ARBA" id="ARBA00006767"/>
    </source>
</evidence>
<keyword evidence="3" id="KW-0687">Ribonucleoprotein</keyword>
<evidence type="ECO:0000313" key="5">
    <source>
        <dbReference type="EMBL" id="SCY03262.1"/>
    </source>
</evidence>
<sequence>MAEETMKDFSKEIESSFRKIKEGDIIDGTVIGVNDTEVILDIKYYTQGIIRLEELSDDPKFSIHRDINVGDEVSATVISTDDGEGNILLSKRRANEVLAWDKLNALLESGEYVDVKISEAVKGGAVAFLEGIRGFIPASKLDLSFVEEDKLADYVGKTAKVRVITSDEENGKLVLSAKDYLKEQADLKRKEMVSNVEVGLVTEGTVESLQNYGAFVDLGNGLSGLVHISQICNNRIAHPSAVLKVGQKVKVKVISIKDGKLSLSMKALEDIAATEITEEKIEYPSDGDATTSLAALLKKAGF</sequence>
<dbReference type="SUPFAM" id="SSF50249">
    <property type="entry name" value="Nucleic acid-binding proteins"/>
    <property type="match status" value="3"/>
</dbReference>
<dbReference type="FunFam" id="2.40.50.140:FF:000051">
    <property type="entry name" value="RNA-binding transcriptional accessory protein"/>
    <property type="match status" value="1"/>
</dbReference>
<evidence type="ECO:0000259" key="4">
    <source>
        <dbReference type="PROSITE" id="PS50126"/>
    </source>
</evidence>
<evidence type="ECO:0000256" key="3">
    <source>
        <dbReference type="ARBA" id="ARBA00023274"/>
    </source>
</evidence>
<dbReference type="GO" id="GO:0005840">
    <property type="term" value="C:ribosome"/>
    <property type="evidence" value="ECO:0007669"/>
    <property type="project" value="UniProtKB-KW"/>
</dbReference>
<dbReference type="Gene3D" id="2.40.50.140">
    <property type="entry name" value="Nucleic acid-binding proteins"/>
    <property type="match status" value="3"/>
</dbReference>
<dbReference type="AlphaFoldDB" id="A0A1G5CLH7"/>
<dbReference type="GO" id="GO:0006412">
    <property type="term" value="P:translation"/>
    <property type="evidence" value="ECO:0007669"/>
    <property type="project" value="TreeGrafter"/>
</dbReference>
<dbReference type="OrthoDB" id="9810507at2"/>
<dbReference type="InterPro" id="IPR003029">
    <property type="entry name" value="S1_domain"/>
</dbReference>
<dbReference type="RefSeq" id="WP_026668265.1">
    <property type="nucleotide sequence ID" value="NZ_FMUR01000006.1"/>
</dbReference>
<dbReference type="Proteomes" id="UP000183047">
    <property type="component" value="Unassembled WGS sequence"/>
</dbReference>
<keyword evidence="6" id="KW-1185">Reference proteome</keyword>
<reference evidence="6" key="1">
    <citation type="submission" date="2016-10" db="EMBL/GenBank/DDBJ databases">
        <authorList>
            <person name="Varghese N."/>
            <person name="Submissions S."/>
        </authorList>
    </citation>
    <scope>NUCLEOTIDE SEQUENCE [LARGE SCALE GENOMIC DNA]</scope>
    <source>
        <strain evidence="6">XBD2006</strain>
    </source>
</reference>
<accession>A0A1G5CLH7</accession>
<dbReference type="PANTHER" id="PTHR10724:SF7">
    <property type="entry name" value="SMALL RIBOSOMAL SUBUNIT PROTEIN BS1C"/>
    <property type="match status" value="1"/>
</dbReference>
<dbReference type="GO" id="GO:0003729">
    <property type="term" value="F:mRNA binding"/>
    <property type="evidence" value="ECO:0007669"/>
    <property type="project" value="TreeGrafter"/>
</dbReference>
<dbReference type="GO" id="GO:1990904">
    <property type="term" value="C:ribonucleoprotein complex"/>
    <property type="evidence" value="ECO:0007669"/>
    <property type="project" value="UniProtKB-KW"/>
</dbReference>
<feature type="domain" description="S1 motif" evidence="4">
    <location>
        <begin position="23"/>
        <end position="92"/>
    </location>
</feature>
<dbReference type="CDD" id="cd05687">
    <property type="entry name" value="S1_RPS1_repeat_ec1_hs1"/>
    <property type="match status" value="1"/>
</dbReference>
<dbReference type="Pfam" id="PF00575">
    <property type="entry name" value="S1"/>
    <property type="match status" value="3"/>
</dbReference>
<organism evidence="5 6">
    <name type="scientific">Butyrivibrio hungatei</name>
    <dbReference type="NCBI Taxonomy" id="185008"/>
    <lineage>
        <taxon>Bacteria</taxon>
        <taxon>Bacillati</taxon>
        <taxon>Bacillota</taxon>
        <taxon>Clostridia</taxon>
        <taxon>Lachnospirales</taxon>
        <taxon>Lachnospiraceae</taxon>
        <taxon>Butyrivibrio</taxon>
    </lineage>
</organism>
<feature type="domain" description="S1 motif" evidence="4">
    <location>
        <begin position="199"/>
        <end position="266"/>
    </location>
</feature>
<dbReference type="PROSITE" id="PS50126">
    <property type="entry name" value="S1"/>
    <property type="match status" value="3"/>
</dbReference>
<dbReference type="InterPro" id="IPR035104">
    <property type="entry name" value="Ribosomal_protein_S1-like"/>
</dbReference>
<keyword evidence="2 5" id="KW-0689">Ribosomal protein</keyword>
<dbReference type="STRING" id="185008.bhn_I2550"/>
<dbReference type="SMART" id="SM00316">
    <property type="entry name" value="S1"/>
    <property type="match status" value="3"/>
</dbReference>
<evidence type="ECO:0000313" key="6">
    <source>
        <dbReference type="Proteomes" id="UP000183047"/>
    </source>
</evidence>
<evidence type="ECO:0000256" key="2">
    <source>
        <dbReference type="ARBA" id="ARBA00022980"/>
    </source>
</evidence>
<gene>
    <name evidence="5" type="ORF">SAMN02910451_01188</name>
</gene>